<dbReference type="Proteomes" id="UP000264217">
    <property type="component" value="Unassembled WGS sequence"/>
</dbReference>
<evidence type="ECO:0000256" key="1">
    <source>
        <dbReference type="SAM" id="MobiDB-lite"/>
    </source>
</evidence>
<feature type="chain" id="PRO_5016623071" evidence="2">
    <location>
        <begin position="20"/>
        <end position="62"/>
    </location>
</feature>
<dbReference type="AlphaFoldDB" id="A0A372NYI9"/>
<evidence type="ECO:0000313" key="4">
    <source>
        <dbReference type="Proteomes" id="UP000264217"/>
    </source>
</evidence>
<protein>
    <submittedName>
        <fullName evidence="3">Uncharacterized protein</fullName>
    </submittedName>
</protein>
<proteinExistence type="predicted"/>
<keyword evidence="2" id="KW-0732">Signal</keyword>
<feature type="signal peptide" evidence="2">
    <location>
        <begin position="1"/>
        <end position="19"/>
    </location>
</feature>
<dbReference type="EMBL" id="QWDC01000001">
    <property type="protein sequence ID" value="RFZ94729.1"/>
    <property type="molecule type" value="Genomic_DNA"/>
</dbReference>
<comment type="caution">
    <text evidence="3">The sequence shown here is derived from an EMBL/GenBank/DDBJ whole genome shotgun (WGS) entry which is preliminary data.</text>
</comment>
<keyword evidence="4" id="KW-1185">Reference proteome</keyword>
<evidence type="ECO:0000256" key="2">
    <source>
        <dbReference type="SAM" id="SignalP"/>
    </source>
</evidence>
<dbReference type="OrthoDB" id="9862876at2"/>
<feature type="region of interest" description="Disordered" evidence="1">
    <location>
        <begin position="31"/>
        <end position="62"/>
    </location>
</feature>
<reference evidence="3 4" key="1">
    <citation type="submission" date="2018-08" db="EMBL/GenBank/DDBJ databases">
        <title>Mucilaginibacter sp. MYSH2.</title>
        <authorList>
            <person name="Seo T."/>
        </authorList>
    </citation>
    <scope>NUCLEOTIDE SEQUENCE [LARGE SCALE GENOMIC DNA]</scope>
    <source>
        <strain evidence="3 4">MYSH2</strain>
    </source>
</reference>
<organism evidence="3 4">
    <name type="scientific">Mucilaginibacter conchicola</name>
    <dbReference type="NCBI Taxonomy" id="2303333"/>
    <lineage>
        <taxon>Bacteria</taxon>
        <taxon>Pseudomonadati</taxon>
        <taxon>Bacteroidota</taxon>
        <taxon>Sphingobacteriia</taxon>
        <taxon>Sphingobacteriales</taxon>
        <taxon>Sphingobacteriaceae</taxon>
        <taxon>Mucilaginibacter</taxon>
    </lineage>
</organism>
<gene>
    <name evidence="3" type="ORF">D0C36_04110</name>
</gene>
<dbReference type="RefSeq" id="WP_117390290.1">
    <property type="nucleotide sequence ID" value="NZ_QWDC01000001.1"/>
</dbReference>
<evidence type="ECO:0000313" key="3">
    <source>
        <dbReference type="EMBL" id="RFZ94729.1"/>
    </source>
</evidence>
<sequence length="62" mass="6514">MKKSIIAAAVILSTGILSANAFMHRDTTLATPSIPQKEENAPVATNADQVSKMTKKDIGTAD</sequence>
<accession>A0A372NYI9</accession>
<name>A0A372NYI9_9SPHI</name>